<protein>
    <submittedName>
        <fullName evidence="5">Ribosome-associated yjga</fullName>
    </submittedName>
</protein>
<keyword evidence="6" id="KW-1185">Reference proteome</keyword>
<dbReference type="PANTHER" id="PTHR38101:SF1">
    <property type="entry name" value="UPF0307 PROTEIN YJGA"/>
    <property type="match status" value="1"/>
</dbReference>
<dbReference type="SUPFAM" id="SSF158710">
    <property type="entry name" value="PSPTO4464-like"/>
    <property type="match status" value="1"/>
</dbReference>
<gene>
    <name evidence="5" type="ORF">MSL71_29090</name>
</gene>
<organism evidence="5 6">
    <name type="scientific">Desulfoluna butyratoxydans</name>
    <dbReference type="NCBI Taxonomy" id="231438"/>
    <lineage>
        <taxon>Bacteria</taxon>
        <taxon>Pseudomonadati</taxon>
        <taxon>Thermodesulfobacteriota</taxon>
        <taxon>Desulfobacteria</taxon>
        <taxon>Desulfobacterales</taxon>
        <taxon>Desulfolunaceae</taxon>
        <taxon>Desulfoluna</taxon>
    </lineage>
</organism>
<dbReference type="NCBIfam" id="NF003593">
    <property type="entry name" value="PRK05255.1-1"/>
    <property type="match status" value="1"/>
</dbReference>
<evidence type="ECO:0000313" key="5">
    <source>
        <dbReference type="EMBL" id="VFQ45252.1"/>
    </source>
</evidence>
<evidence type="ECO:0000256" key="3">
    <source>
        <dbReference type="ARBA" id="ARBA00022730"/>
    </source>
</evidence>
<keyword evidence="3" id="KW-0699">rRNA-binding</keyword>
<dbReference type="PANTHER" id="PTHR38101">
    <property type="entry name" value="UPF0307 PROTEIN YJGA"/>
    <property type="match status" value="1"/>
</dbReference>
<dbReference type="Pfam" id="PF04751">
    <property type="entry name" value="DarP"/>
    <property type="match status" value="1"/>
</dbReference>
<dbReference type="GO" id="GO:0042254">
    <property type="term" value="P:ribosome biogenesis"/>
    <property type="evidence" value="ECO:0007669"/>
    <property type="project" value="UniProtKB-KW"/>
</dbReference>
<dbReference type="EMBL" id="CAADHO010000005">
    <property type="protein sequence ID" value="VFQ45252.1"/>
    <property type="molecule type" value="Genomic_DNA"/>
</dbReference>
<evidence type="ECO:0000256" key="2">
    <source>
        <dbReference type="ARBA" id="ARBA00022517"/>
    </source>
</evidence>
<keyword evidence="4" id="KW-0694">RNA-binding</keyword>
<proteinExistence type="predicted"/>
<keyword evidence="2" id="KW-0690">Ribosome biogenesis</keyword>
<evidence type="ECO:0000256" key="4">
    <source>
        <dbReference type="ARBA" id="ARBA00022884"/>
    </source>
</evidence>
<reference evidence="5 6" key="1">
    <citation type="submission" date="2019-03" db="EMBL/GenBank/DDBJ databases">
        <authorList>
            <person name="Nijsse B."/>
        </authorList>
    </citation>
    <scope>NUCLEOTIDE SEQUENCE [LARGE SCALE GENOMIC DNA]</scope>
    <source>
        <strain evidence="5">Desulfoluna butyratoxydans MSL71</strain>
    </source>
</reference>
<keyword evidence="1" id="KW-0963">Cytoplasm</keyword>
<dbReference type="Proteomes" id="UP000507962">
    <property type="component" value="Unassembled WGS sequence"/>
</dbReference>
<name>A0A4U8YTQ4_9BACT</name>
<dbReference type="PIRSF" id="PIRSF016183">
    <property type="entry name" value="UCP016183"/>
    <property type="match status" value="1"/>
</dbReference>
<dbReference type="InterPro" id="IPR023153">
    <property type="entry name" value="DarP_sf"/>
</dbReference>
<evidence type="ECO:0000256" key="1">
    <source>
        <dbReference type="ARBA" id="ARBA00022490"/>
    </source>
</evidence>
<dbReference type="AlphaFoldDB" id="A0A4U8YTQ4"/>
<sequence length="169" mass="19060">MNEENTADIYKSRTQIKKESEELQKLGERLIKLTPGQLKHVDIPDELRKAVEDARHISARKAAHRNRQFIGALMRECDPEPVREALDKLEAGLTLSGNTTAEPAKETPWVEAILESDGAIEEFLEKFPSADRQRLRMLRRNAIKKQGSAPRGKEFKALAACIRDTLTAS</sequence>
<dbReference type="RefSeq" id="WP_180141594.1">
    <property type="nucleotide sequence ID" value="NZ_CAADHO010000005.1"/>
</dbReference>
<dbReference type="GO" id="GO:0019843">
    <property type="term" value="F:rRNA binding"/>
    <property type="evidence" value="ECO:0007669"/>
    <property type="project" value="UniProtKB-KW"/>
</dbReference>
<accession>A0A4U8YTQ4</accession>
<evidence type="ECO:0000313" key="6">
    <source>
        <dbReference type="Proteomes" id="UP000507962"/>
    </source>
</evidence>
<dbReference type="GO" id="GO:0005829">
    <property type="term" value="C:cytosol"/>
    <property type="evidence" value="ECO:0007669"/>
    <property type="project" value="TreeGrafter"/>
</dbReference>
<dbReference type="CDD" id="cd16331">
    <property type="entry name" value="YjgA-like"/>
    <property type="match status" value="1"/>
</dbReference>
<dbReference type="InterPro" id="IPR006839">
    <property type="entry name" value="DarP"/>
</dbReference>
<dbReference type="Gene3D" id="1.10.60.30">
    <property type="entry name" value="PSPTO4464-like domains"/>
    <property type="match status" value="2"/>
</dbReference>